<name>A0A4Y5FFS0_9CAUD</name>
<dbReference type="Proteomes" id="UP000306187">
    <property type="component" value="Segment"/>
</dbReference>
<protein>
    <submittedName>
        <fullName evidence="1">Uncharacterized protein</fullName>
    </submittedName>
</protein>
<evidence type="ECO:0000313" key="2">
    <source>
        <dbReference type="Proteomes" id="UP000306187"/>
    </source>
</evidence>
<dbReference type="EMBL" id="MK504446">
    <property type="protein sequence ID" value="QBJ03936.1"/>
    <property type="molecule type" value="Genomic_DNA"/>
</dbReference>
<sequence length="53" mass="6197">MTIQKPITNSKGRQIAKLFVPTRGELTYIKNQEKLAKELKELEILKRDLKKSK</sequence>
<accession>A0A4Y5FFS0</accession>
<keyword evidence="2" id="KW-1185">Reference proteome</keyword>
<proteinExistence type="predicted"/>
<evidence type="ECO:0000313" key="1">
    <source>
        <dbReference type="EMBL" id="QBJ03936.1"/>
    </source>
</evidence>
<organism evidence="1 2">
    <name type="scientific">Lactobacillus phage SAC12B</name>
    <dbReference type="NCBI Taxonomy" id="2510941"/>
    <lineage>
        <taxon>Viruses</taxon>
        <taxon>Duplodnaviria</taxon>
        <taxon>Heunggongvirae</taxon>
        <taxon>Uroviricota</taxon>
        <taxon>Caudoviricetes</taxon>
        <taxon>Herelleviridae</taxon>
        <taxon>Tybeckvirus</taxon>
        <taxon>Tybeckvirus SAC12B</taxon>
    </lineage>
</organism>
<gene>
    <name evidence="1" type="ORF">SAC12B_0147</name>
</gene>
<reference evidence="1" key="1">
    <citation type="submission" date="2019-02" db="EMBL/GenBank/DDBJ databases">
        <title>Isolation of virulent Lactobacillus brevis phages.</title>
        <authorList>
            <person name="Feyereisen M."/>
            <person name="Mahony J."/>
            <person name="O'Sullivan T."/>
            <person name="van Sinderen D."/>
        </authorList>
    </citation>
    <scope>NUCLEOTIDE SEQUENCE [LARGE SCALE GENOMIC DNA]</scope>
</reference>